<dbReference type="InterPro" id="IPR013325">
    <property type="entry name" value="RNA_pol_sigma_r2"/>
</dbReference>
<sequence length="182" mass="20814">MTQTMEIEDIAAERKVLFMQLYQQAFPLVAKYVRDMGGSFEEAKDVFQDALVIYYEKVATTNLKLQYSEKAYLLGIARHCWAKKNKLNNRYTSLPNSLDGLAMEESPASTATGKLLDLLHASGKKCMELLQAFYYDKLPMNKVAGLFGFSTERSATVQKYKCLEKVRDLVKDKSLTYEDFLE</sequence>
<proteinExistence type="predicted"/>
<organism evidence="2 3">
    <name type="scientific">Niastella populi</name>
    <dbReference type="NCBI Taxonomy" id="550983"/>
    <lineage>
        <taxon>Bacteria</taxon>
        <taxon>Pseudomonadati</taxon>
        <taxon>Bacteroidota</taxon>
        <taxon>Chitinophagia</taxon>
        <taxon>Chitinophagales</taxon>
        <taxon>Chitinophagaceae</taxon>
        <taxon>Niastella</taxon>
    </lineage>
</organism>
<dbReference type="GO" id="GO:0003700">
    <property type="term" value="F:DNA-binding transcription factor activity"/>
    <property type="evidence" value="ECO:0007669"/>
    <property type="project" value="InterPro"/>
</dbReference>
<feature type="domain" description="RNA polymerase sigma-70 region 2" evidence="1">
    <location>
        <begin position="21"/>
        <end position="80"/>
    </location>
</feature>
<name>A0A1V9FPK8_9BACT</name>
<evidence type="ECO:0000259" key="1">
    <source>
        <dbReference type="Pfam" id="PF04542"/>
    </source>
</evidence>
<dbReference type="EMBL" id="LWBP01000156">
    <property type="protein sequence ID" value="OQP60237.1"/>
    <property type="molecule type" value="Genomic_DNA"/>
</dbReference>
<dbReference type="Gene3D" id="1.10.1740.10">
    <property type="match status" value="1"/>
</dbReference>
<dbReference type="Proteomes" id="UP000192276">
    <property type="component" value="Unassembled WGS sequence"/>
</dbReference>
<comment type="caution">
    <text evidence="2">The sequence shown here is derived from an EMBL/GenBank/DDBJ whole genome shotgun (WGS) entry which is preliminary data.</text>
</comment>
<gene>
    <name evidence="2" type="ORF">A4R26_19970</name>
</gene>
<evidence type="ECO:0000313" key="3">
    <source>
        <dbReference type="Proteomes" id="UP000192276"/>
    </source>
</evidence>
<keyword evidence="3" id="KW-1185">Reference proteome</keyword>
<dbReference type="RefSeq" id="WP_081164348.1">
    <property type="nucleotide sequence ID" value="NZ_LWBP01000156.1"/>
</dbReference>
<evidence type="ECO:0000313" key="2">
    <source>
        <dbReference type="EMBL" id="OQP60237.1"/>
    </source>
</evidence>
<accession>A0A1V9FPK8</accession>
<dbReference type="Pfam" id="PF04542">
    <property type="entry name" value="Sigma70_r2"/>
    <property type="match status" value="1"/>
</dbReference>
<protein>
    <submittedName>
        <fullName evidence="2">RNA polymerase subunit sigma-70</fullName>
    </submittedName>
</protein>
<dbReference type="OrthoDB" id="1163416at2"/>
<dbReference type="InterPro" id="IPR007627">
    <property type="entry name" value="RNA_pol_sigma70_r2"/>
</dbReference>
<dbReference type="GO" id="GO:0006352">
    <property type="term" value="P:DNA-templated transcription initiation"/>
    <property type="evidence" value="ECO:0007669"/>
    <property type="project" value="InterPro"/>
</dbReference>
<dbReference type="SUPFAM" id="SSF88946">
    <property type="entry name" value="Sigma2 domain of RNA polymerase sigma factors"/>
    <property type="match status" value="1"/>
</dbReference>
<dbReference type="AlphaFoldDB" id="A0A1V9FPK8"/>
<reference evidence="3" key="1">
    <citation type="submission" date="2016-04" db="EMBL/GenBank/DDBJ databases">
        <authorList>
            <person name="Chen L."/>
            <person name="Zhuang W."/>
            <person name="Wang G."/>
        </authorList>
    </citation>
    <scope>NUCLEOTIDE SEQUENCE [LARGE SCALE GENOMIC DNA]</scope>
    <source>
        <strain evidence="3">208</strain>
    </source>
</reference>
<dbReference type="STRING" id="550983.A4R26_19970"/>